<dbReference type="InterPro" id="IPR010065">
    <property type="entry name" value="AA_ABC_transptr_permease_3TM"/>
</dbReference>
<dbReference type="InterPro" id="IPR000515">
    <property type="entry name" value="MetI-like"/>
</dbReference>
<feature type="transmembrane region" description="Helical" evidence="9">
    <location>
        <begin position="27"/>
        <end position="49"/>
    </location>
</feature>
<evidence type="ECO:0000256" key="6">
    <source>
        <dbReference type="ARBA" id="ARBA00022970"/>
    </source>
</evidence>
<evidence type="ECO:0000256" key="9">
    <source>
        <dbReference type="RuleBase" id="RU363032"/>
    </source>
</evidence>
<dbReference type="PANTHER" id="PTHR30614">
    <property type="entry name" value="MEMBRANE COMPONENT OF AMINO ACID ABC TRANSPORTER"/>
    <property type="match status" value="1"/>
</dbReference>
<dbReference type="RefSeq" id="WP_087108932.1">
    <property type="nucleotide sequence ID" value="NZ_CBCSCN010000008.1"/>
</dbReference>
<dbReference type="PROSITE" id="PS50928">
    <property type="entry name" value="ABC_TM1"/>
    <property type="match status" value="1"/>
</dbReference>
<gene>
    <name evidence="11" type="primary">glnP_1</name>
    <name evidence="11" type="ORF">EHSB41UT_01780</name>
</gene>
<keyword evidence="6" id="KW-0029">Amino-acid transport</keyword>
<proteinExistence type="inferred from homology"/>
<dbReference type="EMBL" id="FWPT01000003">
    <property type="protein sequence ID" value="SMA44334.1"/>
    <property type="molecule type" value="Genomic_DNA"/>
</dbReference>
<dbReference type="PANTHER" id="PTHR30614:SF0">
    <property type="entry name" value="L-CYSTINE TRANSPORT SYSTEM PERMEASE PROTEIN TCYL"/>
    <property type="match status" value="1"/>
</dbReference>
<keyword evidence="8 9" id="KW-0472">Membrane</keyword>
<dbReference type="OrthoDB" id="4404959at2"/>
<evidence type="ECO:0000256" key="4">
    <source>
        <dbReference type="ARBA" id="ARBA00022475"/>
    </source>
</evidence>
<evidence type="ECO:0000256" key="2">
    <source>
        <dbReference type="ARBA" id="ARBA00010072"/>
    </source>
</evidence>
<dbReference type="GO" id="GO:0043190">
    <property type="term" value="C:ATP-binding cassette (ABC) transporter complex"/>
    <property type="evidence" value="ECO:0007669"/>
    <property type="project" value="InterPro"/>
</dbReference>
<keyword evidence="12" id="KW-1185">Reference proteome</keyword>
<evidence type="ECO:0000313" key="11">
    <source>
        <dbReference type="EMBL" id="SMA44334.1"/>
    </source>
</evidence>
<feature type="transmembrane region" description="Helical" evidence="9">
    <location>
        <begin position="92"/>
        <end position="115"/>
    </location>
</feature>
<keyword evidence="5 9" id="KW-0812">Transmembrane</keyword>
<keyword evidence="4" id="KW-1003">Cell membrane</keyword>
<evidence type="ECO:0000256" key="5">
    <source>
        <dbReference type="ARBA" id="ARBA00022692"/>
    </source>
</evidence>
<feature type="transmembrane region" description="Helical" evidence="9">
    <location>
        <begin position="140"/>
        <end position="161"/>
    </location>
</feature>
<evidence type="ECO:0000256" key="3">
    <source>
        <dbReference type="ARBA" id="ARBA00022448"/>
    </source>
</evidence>
<name>A0A1X7AI88_9GAMM</name>
<dbReference type="Proteomes" id="UP000196573">
    <property type="component" value="Unassembled WGS sequence"/>
</dbReference>
<feature type="transmembrane region" description="Helical" evidence="9">
    <location>
        <begin position="69"/>
        <end position="86"/>
    </location>
</feature>
<dbReference type="NCBIfam" id="TIGR01726">
    <property type="entry name" value="HEQRo_perm_3TM"/>
    <property type="match status" value="1"/>
</dbReference>
<feature type="domain" description="ABC transmembrane type-1" evidence="10">
    <location>
        <begin position="23"/>
        <end position="211"/>
    </location>
</feature>
<sequence length="220" mass="24123">MNETVTFFSGFKINDLFFLGEAALQTLMIAAISISSGTLLGAICGWGLAEGKTVVRWTLNSILDVFRSVPLLIQLILFYNLFPIIGFDLGPFASGIIVLSMYTCALVASVVRGGIESVQQPMRRAARSLGMSYLQSMRHVIFPIGLRAVLPSWIGVALGVLKDSALVSVLGYVELLRASQILMTRTQEPFLILALAGAFYFALSYPLSRYSKQLEERWAS</sequence>
<evidence type="ECO:0000313" key="12">
    <source>
        <dbReference type="Proteomes" id="UP000196573"/>
    </source>
</evidence>
<feature type="transmembrane region" description="Helical" evidence="9">
    <location>
        <begin position="190"/>
        <end position="207"/>
    </location>
</feature>
<dbReference type="InterPro" id="IPR035906">
    <property type="entry name" value="MetI-like_sf"/>
</dbReference>
<evidence type="ECO:0000256" key="7">
    <source>
        <dbReference type="ARBA" id="ARBA00022989"/>
    </source>
</evidence>
<protein>
    <submittedName>
        <fullName evidence="11">Putative glutamine ABC transporter permease protein GlnP</fullName>
    </submittedName>
</protein>
<evidence type="ECO:0000256" key="1">
    <source>
        <dbReference type="ARBA" id="ARBA00004429"/>
    </source>
</evidence>
<dbReference type="CDD" id="cd06261">
    <property type="entry name" value="TM_PBP2"/>
    <property type="match status" value="1"/>
</dbReference>
<keyword evidence="3 9" id="KW-0813">Transport</keyword>
<evidence type="ECO:0000256" key="8">
    <source>
        <dbReference type="ARBA" id="ARBA00023136"/>
    </source>
</evidence>
<dbReference type="GO" id="GO:0015184">
    <property type="term" value="F:L-cystine transmembrane transporter activity"/>
    <property type="evidence" value="ECO:0007669"/>
    <property type="project" value="TreeGrafter"/>
</dbReference>
<organism evidence="11 12">
    <name type="scientific">Parendozoicomonas haliclonae</name>
    <dbReference type="NCBI Taxonomy" id="1960125"/>
    <lineage>
        <taxon>Bacteria</taxon>
        <taxon>Pseudomonadati</taxon>
        <taxon>Pseudomonadota</taxon>
        <taxon>Gammaproteobacteria</taxon>
        <taxon>Oceanospirillales</taxon>
        <taxon>Endozoicomonadaceae</taxon>
        <taxon>Parendozoicomonas</taxon>
    </lineage>
</organism>
<dbReference type="Pfam" id="PF00528">
    <property type="entry name" value="BPD_transp_1"/>
    <property type="match status" value="1"/>
</dbReference>
<dbReference type="Gene3D" id="1.10.3720.10">
    <property type="entry name" value="MetI-like"/>
    <property type="match status" value="1"/>
</dbReference>
<dbReference type="InterPro" id="IPR043429">
    <property type="entry name" value="ArtM/GltK/GlnP/TcyL/YhdX-like"/>
</dbReference>
<dbReference type="AlphaFoldDB" id="A0A1X7AI88"/>
<comment type="subcellular location">
    <subcellularLocation>
        <location evidence="1">Cell inner membrane</location>
        <topology evidence="1">Multi-pass membrane protein</topology>
    </subcellularLocation>
    <subcellularLocation>
        <location evidence="9">Cell membrane</location>
        <topology evidence="9">Multi-pass membrane protein</topology>
    </subcellularLocation>
</comment>
<dbReference type="SUPFAM" id="SSF161098">
    <property type="entry name" value="MetI-like"/>
    <property type="match status" value="1"/>
</dbReference>
<evidence type="ECO:0000259" key="10">
    <source>
        <dbReference type="PROSITE" id="PS50928"/>
    </source>
</evidence>
<reference evidence="11 12" key="1">
    <citation type="submission" date="2017-03" db="EMBL/GenBank/DDBJ databases">
        <authorList>
            <person name="Afonso C.L."/>
            <person name="Miller P.J."/>
            <person name="Scott M.A."/>
            <person name="Spackman E."/>
            <person name="Goraichik I."/>
            <person name="Dimitrov K.M."/>
            <person name="Suarez D.L."/>
            <person name="Swayne D.E."/>
        </authorList>
    </citation>
    <scope>NUCLEOTIDE SEQUENCE [LARGE SCALE GENOMIC DNA]</scope>
    <source>
        <strain evidence="11">SB41UT1</strain>
    </source>
</reference>
<keyword evidence="7 9" id="KW-1133">Transmembrane helix</keyword>
<accession>A0A1X7AI88</accession>
<comment type="similarity">
    <text evidence="2">Belongs to the binding-protein-dependent transport system permease family. HisMQ subfamily.</text>
</comment>